<evidence type="ECO:0000259" key="4">
    <source>
        <dbReference type="Pfam" id="PF01261"/>
    </source>
</evidence>
<evidence type="ECO:0000313" key="6">
    <source>
        <dbReference type="Proteomes" id="UP001060336"/>
    </source>
</evidence>
<dbReference type="NCBIfam" id="NF043033">
    <property type="entry name" value="OxoTetrIsom"/>
    <property type="match status" value="1"/>
</dbReference>
<dbReference type="AlphaFoldDB" id="A0A9J7APL7"/>
<accession>A0A9J7APL7</accession>
<name>A0A9J7APL7_9PROT</name>
<dbReference type="InterPro" id="IPR036237">
    <property type="entry name" value="Xyl_isomerase-like_sf"/>
</dbReference>
<dbReference type="RefSeq" id="WP_257766800.1">
    <property type="nucleotide sequence ID" value="NZ_CP102480.1"/>
</dbReference>
<proteinExistence type="inferred from homology"/>
<evidence type="ECO:0000256" key="3">
    <source>
        <dbReference type="PIRSR" id="PIRSR006241-50"/>
    </source>
</evidence>
<feature type="active site" description="Proton donor/acceptor" evidence="3">
    <location>
        <position position="240"/>
    </location>
</feature>
<dbReference type="PANTHER" id="PTHR43489">
    <property type="entry name" value="ISOMERASE"/>
    <property type="match status" value="1"/>
</dbReference>
<evidence type="ECO:0000256" key="2">
    <source>
        <dbReference type="PIRNR" id="PIRNR006241"/>
    </source>
</evidence>
<keyword evidence="1 2" id="KW-0413">Isomerase</keyword>
<dbReference type="PIRSF" id="PIRSF006241">
    <property type="entry name" value="HyI"/>
    <property type="match status" value="1"/>
</dbReference>
<dbReference type="Proteomes" id="UP001060336">
    <property type="component" value="Chromosome"/>
</dbReference>
<dbReference type="FunFam" id="3.20.20.150:FF:000007">
    <property type="entry name" value="Hydroxypyruvate isomerase"/>
    <property type="match status" value="1"/>
</dbReference>
<dbReference type="GO" id="GO:0046487">
    <property type="term" value="P:glyoxylate metabolic process"/>
    <property type="evidence" value="ECO:0007669"/>
    <property type="project" value="TreeGrafter"/>
</dbReference>
<dbReference type="SUPFAM" id="SSF51658">
    <property type="entry name" value="Xylose isomerase-like"/>
    <property type="match status" value="1"/>
</dbReference>
<comment type="similarity">
    <text evidence="2">Belongs to the hyi family.</text>
</comment>
<dbReference type="InterPro" id="IPR053398">
    <property type="entry name" value="HPT_OtnI_isomerases"/>
</dbReference>
<organism evidence="5 6">
    <name type="scientific">Nisaea acidiphila</name>
    <dbReference type="NCBI Taxonomy" id="1862145"/>
    <lineage>
        <taxon>Bacteria</taxon>
        <taxon>Pseudomonadati</taxon>
        <taxon>Pseudomonadota</taxon>
        <taxon>Alphaproteobacteria</taxon>
        <taxon>Rhodospirillales</taxon>
        <taxon>Thalassobaculaceae</taxon>
        <taxon>Nisaea</taxon>
    </lineage>
</organism>
<feature type="domain" description="Xylose isomerase-like TIM barrel" evidence="4">
    <location>
        <begin position="21"/>
        <end position="256"/>
    </location>
</feature>
<feature type="active site" description="Proton donor/acceptor" evidence="3">
    <location>
        <position position="143"/>
    </location>
</feature>
<dbReference type="KEGG" id="naci:NUH88_12790"/>
<protein>
    <submittedName>
        <fullName evidence="5">Hydroxypyruvate isomerase family protein</fullName>
    </submittedName>
</protein>
<keyword evidence="6" id="KW-1185">Reference proteome</keyword>
<dbReference type="InterPro" id="IPR026040">
    <property type="entry name" value="HyI-like"/>
</dbReference>
<dbReference type="Gene3D" id="3.20.20.150">
    <property type="entry name" value="Divalent-metal-dependent TIM barrel enzymes"/>
    <property type="match status" value="1"/>
</dbReference>
<dbReference type="InterPro" id="IPR013022">
    <property type="entry name" value="Xyl_isomerase-like_TIM-brl"/>
</dbReference>
<sequence length="259" mass="28836">MPKLAANLSMMFQELPFLDRFKAAAEAGFRGVEFLFPYDFPAGEIRAKLEDAGLTQALFNLPPGDWDAGDRGFAAIPGRQDAFLAALEKALDYADALDCPRLHVMSGMVPDGVSREACTETLIANLKQAAPIAGKRGKTLILEPINNRDMPPYFLNYQDQALSIIDAVGENNVRLQFDLYHCQIMEGDLAVHLKDNLAAIEHIQIAGVPERHEPDIGEINYPYLFRLMDDLGYEGWVGCEYRPQAGTVEGLGWMKEWTE</sequence>
<evidence type="ECO:0000313" key="5">
    <source>
        <dbReference type="EMBL" id="UUX48292.1"/>
    </source>
</evidence>
<reference evidence="5" key="1">
    <citation type="submission" date="2022-08" db="EMBL/GenBank/DDBJ databases">
        <title>Nisaea acidiphila sp. nov., isolated from a marine algal debris and emended description of the genus Nisaea Urios et al. 2008.</title>
        <authorList>
            <person name="Kwon K."/>
        </authorList>
    </citation>
    <scope>NUCLEOTIDE SEQUENCE</scope>
    <source>
        <strain evidence="5">MEBiC11861</strain>
    </source>
</reference>
<dbReference type="GO" id="GO:0008903">
    <property type="term" value="F:hydroxypyruvate isomerase activity"/>
    <property type="evidence" value="ECO:0007669"/>
    <property type="project" value="TreeGrafter"/>
</dbReference>
<dbReference type="InterPro" id="IPR050417">
    <property type="entry name" value="Sugar_Epim/Isomerase"/>
</dbReference>
<dbReference type="Pfam" id="PF01261">
    <property type="entry name" value="AP_endonuc_2"/>
    <property type="match status" value="1"/>
</dbReference>
<evidence type="ECO:0000256" key="1">
    <source>
        <dbReference type="ARBA" id="ARBA00023235"/>
    </source>
</evidence>
<dbReference type="PANTHER" id="PTHR43489:SF6">
    <property type="entry name" value="HYDROXYPYRUVATE ISOMERASE-RELATED"/>
    <property type="match status" value="1"/>
</dbReference>
<dbReference type="EMBL" id="CP102480">
    <property type="protein sequence ID" value="UUX48292.1"/>
    <property type="molecule type" value="Genomic_DNA"/>
</dbReference>
<gene>
    <name evidence="5" type="ORF">NUH88_12790</name>
</gene>